<sequence>MSDMTSKPLIGRGAPDARRTIYNRDALTYSDTFDSAWRRNVIKAIEWCTGKIKVLRVVRQFETQGKLKGQAFWDGALAAMGIDIQTPPEQYAHIPKSGPVIVVANHPHGLVDGMILAQMLGRVRSDYRILTRAFLTDIDEDAGSVMIPVPFPHDVDAQEKMIEMRQKSMAHLEAGGLIALFPSGVVATSKTMFGPMIEADWNVFTAKMIRKSGATVVPLYFPGSNSRWYHMANRISPVLRQSLLIHEIAKAFDKPQKPVIGAPFDADDLSERLKKPREAMAWMREQTLRLREKRR</sequence>
<proteinExistence type="predicted"/>
<dbReference type="RefSeq" id="WP_090209320.1">
    <property type="nucleotide sequence ID" value="NZ_FOZM01000002.1"/>
</dbReference>
<keyword evidence="2" id="KW-0808">Transferase</keyword>
<dbReference type="AlphaFoldDB" id="A0A1I6MXT7"/>
<evidence type="ECO:0000313" key="3">
    <source>
        <dbReference type="Proteomes" id="UP000198926"/>
    </source>
</evidence>
<organism evidence="2 3">
    <name type="scientific">Yoonia litorea</name>
    <dbReference type="NCBI Taxonomy" id="1123755"/>
    <lineage>
        <taxon>Bacteria</taxon>
        <taxon>Pseudomonadati</taxon>
        <taxon>Pseudomonadota</taxon>
        <taxon>Alphaproteobacteria</taxon>
        <taxon>Rhodobacterales</taxon>
        <taxon>Paracoccaceae</taxon>
        <taxon>Yoonia</taxon>
    </lineage>
</organism>
<keyword evidence="3" id="KW-1185">Reference proteome</keyword>
<protein>
    <submittedName>
        <fullName evidence="2">Acyltransferase</fullName>
    </submittedName>
</protein>
<dbReference type="GO" id="GO:0016746">
    <property type="term" value="F:acyltransferase activity"/>
    <property type="evidence" value="ECO:0007669"/>
    <property type="project" value="UniProtKB-KW"/>
</dbReference>
<reference evidence="2 3" key="1">
    <citation type="submission" date="2016-10" db="EMBL/GenBank/DDBJ databases">
        <authorList>
            <person name="de Groot N.N."/>
        </authorList>
    </citation>
    <scope>NUCLEOTIDE SEQUENCE [LARGE SCALE GENOMIC DNA]</scope>
    <source>
        <strain evidence="2 3">DSM 29433</strain>
    </source>
</reference>
<keyword evidence="2" id="KW-0012">Acyltransferase</keyword>
<dbReference type="CDD" id="cd07986">
    <property type="entry name" value="LPLAT_ACT14924-like"/>
    <property type="match status" value="1"/>
</dbReference>
<dbReference type="EMBL" id="FOZM01000002">
    <property type="protein sequence ID" value="SFS20479.1"/>
    <property type="molecule type" value="Genomic_DNA"/>
</dbReference>
<dbReference type="OrthoDB" id="1113830at2"/>
<evidence type="ECO:0000259" key="1">
    <source>
        <dbReference type="Pfam" id="PF01553"/>
    </source>
</evidence>
<accession>A0A1I6MXT7</accession>
<dbReference type="STRING" id="1123755.SAMN05444714_2648"/>
<dbReference type="Pfam" id="PF01553">
    <property type="entry name" value="Acyltransferase"/>
    <property type="match status" value="1"/>
</dbReference>
<feature type="domain" description="Phospholipid/glycerol acyltransferase" evidence="1">
    <location>
        <begin position="92"/>
        <end position="220"/>
    </location>
</feature>
<dbReference type="InterPro" id="IPR002123">
    <property type="entry name" value="Plipid/glycerol_acylTrfase"/>
</dbReference>
<dbReference type="InterPro" id="IPR045746">
    <property type="entry name" value="ACT14924-like_Acyltransf_dom"/>
</dbReference>
<gene>
    <name evidence="2" type="ORF">SAMN05444714_2648</name>
</gene>
<evidence type="ECO:0000313" key="2">
    <source>
        <dbReference type="EMBL" id="SFS20479.1"/>
    </source>
</evidence>
<name>A0A1I6MXT7_9RHOB</name>
<dbReference type="Proteomes" id="UP000198926">
    <property type="component" value="Unassembled WGS sequence"/>
</dbReference>